<protein>
    <submittedName>
        <fullName evidence="3">Myomegalin-like</fullName>
    </submittedName>
</protein>
<dbReference type="RefSeq" id="XP_008052554.1">
    <property type="nucleotide sequence ID" value="XM_008054363.1"/>
</dbReference>
<feature type="non-terminal residue" evidence="3">
    <location>
        <position position="135"/>
    </location>
</feature>
<organism evidence="2 3">
    <name type="scientific">Carlito syrichta</name>
    <name type="common">Philippine tarsier</name>
    <name type="synonym">Tarsius syrichta</name>
    <dbReference type="NCBI Taxonomy" id="1868482"/>
    <lineage>
        <taxon>Eukaryota</taxon>
        <taxon>Metazoa</taxon>
        <taxon>Chordata</taxon>
        <taxon>Craniata</taxon>
        <taxon>Vertebrata</taxon>
        <taxon>Euteleostomi</taxon>
        <taxon>Mammalia</taxon>
        <taxon>Eutheria</taxon>
        <taxon>Euarchontoglires</taxon>
        <taxon>Primates</taxon>
        <taxon>Haplorrhini</taxon>
        <taxon>Tarsiiformes</taxon>
        <taxon>Tarsiidae</taxon>
        <taxon>Carlito</taxon>
    </lineage>
</organism>
<sequence length="135" mass="13978">FIHRSSHSAVLSSKPSATSASQGVKAEPSSNPTSLPTPQNSPKVASQACPGVSTVPAVATAVLPSSHREASSSRYLSTAQSHSPQGGTIELGRILEPSYLGGYGPWNMMRPQKGSVSWGDLSSVSSVYQLNAKPT</sequence>
<dbReference type="KEGG" id="csyr:103256513"/>
<feature type="non-terminal residue" evidence="3">
    <location>
        <position position="1"/>
    </location>
</feature>
<evidence type="ECO:0000313" key="2">
    <source>
        <dbReference type="Proteomes" id="UP000189704"/>
    </source>
</evidence>
<evidence type="ECO:0000313" key="3">
    <source>
        <dbReference type="RefSeq" id="XP_008052554.1"/>
    </source>
</evidence>
<dbReference type="GeneID" id="103256513"/>
<dbReference type="OrthoDB" id="10255000at2759"/>
<name>A0A1U7SXH4_CARSF</name>
<accession>A0A1U7SXH4</accession>
<dbReference type="AlphaFoldDB" id="A0A1U7SXH4"/>
<feature type="region of interest" description="Disordered" evidence="1">
    <location>
        <begin position="1"/>
        <end position="50"/>
    </location>
</feature>
<dbReference type="Proteomes" id="UP000189704">
    <property type="component" value="Unplaced"/>
</dbReference>
<feature type="compositionally biased region" description="Polar residues" evidence="1">
    <location>
        <begin position="72"/>
        <end position="86"/>
    </location>
</feature>
<reference evidence="3" key="1">
    <citation type="submission" date="2025-08" db="UniProtKB">
        <authorList>
            <consortium name="RefSeq"/>
        </authorList>
    </citation>
    <scope>IDENTIFICATION</scope>
</reference>
<proteinExistence type="predicted"/>
<gene>
    <name evidence="3" type="primary">LOC103256513</name>
</gene>
<evidence type="ECO:0000256" key="1">
    <source>
        <dbReference type="SAM" id="MobiDB-lite"/>
    </source>
</evidence>
<feature type="region of interest" description="Disordered" evidence="1">
    <location>
        <begin position="63"/>
        <end position="89"/>
    </location>
</feature>
<feature type="compositionally biased region" description="Polar residues" evidence="1">
    <location>
        <begin position="7"/>
        <end position="44"/>
    </location>
</feature>
<keyword evidence="2" id="KW-1185">Reference proteome</keyword>